<evidence type="ECO:0000313" key="11">
    <source>
        <dbReference type="Proteomes" id="UP000033540"/>
    </source>
</evidence>
<proteinExistence type="inferred from homology"/>
<evidence type="ECO:0000256" key="4">
    <source>
        <dbReference type="ARBA" id="ARBA00022692"/>
    </source>
</evidence>
<feature type="transmembrane region" description="Helical" evidence="8">
    <location>
        <begin position="377"/>
        <end position="399"/>
    </location>
</feature>
<dbReference type="InterPro" id="IPR005828">
    <property type="entry name" value="MFS_sugar_transport-like"/>
</dbReference>
<dbReference type="OrthoDB" id="6339427at2759"/>
<dbReference type="PANTHER" id="PTHR48022:SF26">
    <property type="entry name" value="MAJOR FACILITATOR SUPERFAMILY (MFS) PROFILE DOMAIN-CONTAINING PROTEIN-RELATED"/>
    <property type="match status" value="1"/>
</dbReference>
<dbReference type="EMBL" id="JZEE01000655">
    <property type="protein sequence ID" value="KJK61940.1"/>
    <property type="molecule type" value="Genomic_DNA"/>
</dbReference>
<evidence type="ECO:0000259" key="9">
    <source>
        <dbReference type="PROSITE" id="PS50850"/>
    </source>
</evidence>
<name>A0A0F0I2J6_ASPPU</name>
<dbReference type="FunFam" id="1.20.1250.20:FF:000061">
    <property type="entry name" value="MFS sugar transporter"/>
    <property type="match status" value="1"/>
</dbReference>
<dbReference type="InterPro" id="IPR036259">
    <property type="entry name" value="MFS_trans_sf"/>
</dbReference>
<dbReference type="SUPFAM" id="SSF103473">
    <property type="entry name" value="MFS general substrate transporter"/>
    <property type="match status" value="1"/>
</dbReference>
<evidence type="ECO:0000256" key="7">
    <source>
        <dbReference type="RuleBase" id="RU003346"/>
    </source>
</evidence>
<evidence type="ECO:0000256" key="3">
    <source>
        <dbReference type="ARBA" id="ARBA00022448"/>
    </source>
</evidence>
<feature type="transmembrane region" description="Helical" evidence="8">
    <location>
        <begin position="344"/>
        <end position="365"/>
    </location>
</feature>
<evidence type="ECO:0000256" key="6">
    <source>
        <dbReference type="ARBA" id="ARBA00023136"/>
    </source>
</evidence>
<feature type="domain" description="Major facilitator superfamily (MFS) profile" evidence="9">
    <location>
        <begin position="23"/>
        <end position="469"/>
    </location>
</feature>
<dbReference type="PANTHER" id="PTHR48022">
    <property type="entry name" value="PLASTIDIC GLUCOSE TRANSPORTER 4"/>
    <property type="match status" value="1"/>
</dbReference>
<keyword evidence="4 8" id="KW-0812">Transmembrane</keyword>
<dbReference type="PROSITE" id="PS00216">
    <property type="entry name" value="SUGAR_TRANSPORT_1"/>
    <property type="match status" value="1"/>
</dbReference>
<evidence type="ECO:0000313" key="10">
    <source>
        <dbReference type="EMBL" id="KJK61940.1"/>
    </source>
</evidence>
<dbReference type="Proteomes" id="UP000033540">
    <property type="component" value="Unassembled WGS sequence"/>
</dbReference>
<feature type="transmembrane region" description="Helical" evidence="8">
    <location>
        <begin position="62"/>
        <end position="82"/>
    </location>
</feature>
<feature type="transmembrane region" description="Helical" evidence="8">
    <location>
        <begin position="446"/>
        <end position="465"/>
    </location>
</feature>
<feature type="transmembrane region" description="Helical" evidence="8">
    <location>
        <begin position="94"/>
        <end position="112"/>
    </location>
</feature>
<dbReference type="GO" id="GO:0005351">
    <property type="term" value="F:carbohydrate:proton symporter activity"/>
    <property type="evidence" value="ECO:0007669"/>
    <property type="project" value="TreeGrafter"/>
</dbReference>
<reference evidence="10 11" key="1">
    <citation type="submission" date="2015-02" db="EMBL/GenBank/DDBJ databases">
        <title>Draft genome sequence of Aspergillus parasiticus SU-1.</title>
        <authorList>
            <person name="Yu J."/>
            <person name="Fedorova N."/>
            <person name="Yin Y."/>
            <person name="Losada L."/>
            <person name="Zafar N."/>
            <person name="Taujale R."/>
            <person name="Ehrlich K.C."/>
            <person name="Bhatnagar D."/>
            <person name="Cleveland T.E."/>
            <person name="Bennett J.W."/>
            <person name="Nierman W.C."/>
        </authorList>
    </citation>
    <scope>NUCLEOTIDE SEQUENCE [LARGE SCALE GENOMIC DNA]</scope>
    <source>
        <strain evidence="11">ATCC 56775 / NRRL 5862 / SRRC 143 / SU-1</strain>
    </source>
</reference>
<evidence type="ECO:0000256" key="1">
    <source>
        <dbReference type="ARBA" id="ARBA00004141"/>
    </source>
</evidence>
<accession>A0A0F0I2J6</accession>
<feature type="transmembrane region" description="Helical" evidence="8">
    <location>
        <begin position="118"/>
        <end position="139"/>
    </location>
</feature>
<dbReference type="InterPro" id="IPR003663">
    <property type="entry name" value="Sugar/inositol_transpt"/>
</dbReference>
<protein>
    <submittedName>
        <fullName evidence="10">Sugar and other transporter</fullName>
    </submittedName>
</protein>
<organism evidence="10 11">
    <name type="scientific">Aspergillus parasiticus (strain ATCC 56775 / NRRL 5862 / SRRC 143 / SU-1)</name>
    <dbReference type="NCBI Taxonomy" id="1403190"/>
    <lineage>
        <taxon>Eukaryota</taxon>
        <taxon>Fungi</taxon>
        <taxon>Dikarya</taxon>
        <taxon>Ascomycota</taxon>
        <taxon>Pezizomycotina</taxon>
        <taxon>Eurotiomycetes</taxon>
        <taxon>Eurotiomycetidae</taxon>
        <taxon>Eurotiales</taxon>
        <taxon>Aspergillaceae</taxon>
        <taxon>Aspergillus</taxon>
        <taxon>Aspergillus subgen. Circumdati</taxon>
    </lineage>
</organism>
<comment type="subcellular location">
    <subcellularLocation>
        <location evidence="1">Membrane</location>
        <topology evidence="1">Multi-pass membrane protein</topology>
    </subcellularLocation>
</comment>
<sequence length="532" mass="59422">MPDPSSTRKPYFGLKGGWLTFWITIACATDMTLFGYDQGVFGGVIVTDDFLDVLHLDGKTSIISTVTAVYDVGCFFGAIASMILGERLGRKKSILWGTIIMSIGAILQIAAYGVPQMMVGRIVAGIGNGINTATAPMWQGETSQAKWRGKLVVIELIMCIAGYSLSTWMTFAFSFLSGPVTWRFPLAFQFVFIIIIFGTVSWLPESPRWLIAHQFPDEARVILADIEDLDINDPYVVAQHTTITAAVQYERENNIPWSQLLRGQTGHQRGTGAIRRLLLGAGSQAMQQLAGINVTSYYLTTLLIESVGLSNRLARLLTACNSISYLLAGILAIPNIERFGRRQILMICSLGQGICYLLITVLIRFNEMEEYGPKQKVASASVAFFFCYYLFFGCGFQGIPWLLPVELNSLSMRTKGVSIATATNWAFNFMVVEITPIGIKALGWKFYIIWTVFNFSFIPLIYFFYPETANRSLEDIDRFFIENKGLFINRNPDATSTNRPTRYIECELDIMNTQDKADAAHMEIVAEGRPEQ</sequence>
<dbReference type="NCBIfam" id="TIGR00879">
    <property type="entry name" value="SP"/>
    <property type="match status" value="1"/>
</dbReference>
<feature type="transmembrane region" description="Helical" evidence="8">
    <location>
        <begin position="182"/>
        <end position="203"/>
    </location>
</feature>
<dbReference type="PROSITE" id="PS50850">
    <property type="entry name" value="MFS"/>
    <property type="match status" value="1"/>
</dbReference>
<dbReference type="InterPro" id="IPR050360">
    <property type="entry name" value="MFS_Sugar_Transporters"/>
</dbReference>
<evidence type="ECO:0000256" key="8">
    <source>
        <dbReference type="SAM" id="Phobius"/>
    </source>
</evidence>
<evidence type="ECO:0000256" key="5">
    <source>
        <dbReference type="ARBA" id="ARBA00022989"/>
    </source>
</evidence>
<comment type="similarity">
    <text evidence="2 7">Belongs to the major facilitator superfamily. Sugar transporter (TC 2.A.1.1) family.</text>
</comment>
<keyword evidence="5 8" id="KW-1133">Transmembrane helix</keyword>
<gene>
    <name evidence="10" type="ORF">P875_00086542</name>
</gene>
<dbReference type="GO" id="GO:0016020">
    <property type="term" value="C:membrane"/>
    <property type="evidence" value="ECO:0007669"/>
    <property type="project" value="UniProtKB-SubCell"/>
</dbReference>
<feature type="transmembrane region" description="Helical" evidence="8">
    <location>
        <begin position="313"/>
        <end position="332"/>
    </location>
</feature>
<dbReference type="InterPro" id="IPR020846">
    <property type="entry name" value="MFS_dom"/>
</dbReference>
<feature type="transmembrane region" description="Helical" evidence="8">
    <location>
        <begin position="151"/>
        <end position="176"/>
    </location>
</feature>
<evidence type="ECO:0000256" key="2">
    <source>
        <dbReference type="ARBA" id="ARBA00010992"/>
    </source>
</evidence>
<comment type="caution">
    <text evidence="10">The sequence shown here is derived from an EMBL/GenBank/DDBJ whole genome shotgun (WGS) entry which is preliminary data.</text>
</comment>
<feature type="transmembrane region" description="Helical" evidence="8">
    <location>
        <begin position="12"/>
        <end position="36"/>
    </location>
</feature>
<dbReference type="Gene3D" id="1.20.1250.20">
    <property type="entry name" value="MFS general substrate transporter like domains"/>
    <property type="match status" value="1"/>
</dbReference>
<dbReference type="InterPro" id="IPR005829">
    <property type="entry name" value="Sugar_transporter_CS"/>
</dbReference>
<keyword evidence="3 7" id="KW-0813">Transport</keyword>
<dbReference type="AlphaFoldDB" id="A0A0F0I2J6"/>
<keyword evidence="6 8" id="KW-0472">Membrane</keyword>
<dbReference type="Pfam" id="PF00083">
    <property type="entry name" value="Sugar_tr"/>
    <property type="match status" value="1"/>
</dbReference>
<dbReference type="PRINTS" id="PR00171">
    <property type="entry name" value="SUGRTRNSPORT"/>
</dbReference>